<protein>
    <recommendedName>
        <fullName evidence="7">Integrase catalytic domain-containing protein</fullName>
    </recommendedName>
</protein>
<evidence type="ECO:0000256" key="4">
    <source>
        <dbReference type="ARBA" id="ARBA00022759"/>
    </source>
</evidence>
<evidence type="ECO:0000259" key="7">
    <source>
        <dbReference type="PROSITE" id="PS50994"/>
    </source>
</evidence>
<dbReference type="InterPro" id="IPR050951">
    <property type="entry name" value="Retrovirus_Pol_polyprotein"/>
</dbReference>
<evidence type="ECO:0000256" key="1">
    <source>
        <dbReference type="ARBA" id="ARBA00022679"/>
    </source>
</evidence>
<dbReference type="InterPro" id="IPR001584">
    <property type="entry name" value="Integrase_cat-core"/>
</dbReference>
<evidence type="ECO:0000256" key="2">
    <source>
        <dbReference type="ARBA" id="ARBA00022695"/>
    </source>
</evidence>
<evidence type="ECO:0000313" key="8">
    <source>
        <dbReference type="EMBL" id="WMV54762.1"/>
    </source>
</evidence>
<dbReference type="SUPFAM" id="SSF53098">
    <property type="entry name" value="Ribonuclease H-like"/>
    <property type="match status" value="1"/>
</dbReference>
<dbReference type="InterPro" id="IPR043128">
    <property type="entry name" value="Rev_trsase/Diguanyl_cyclase"/>
</dbReference>
<dbReference type="PANTHER" id="PTHR37984:SF5">
    <property type="entry name" value="PROTEIN NYNRIN-LIKE"/>
    <property type="match status" value="1"/>
</dbReference>
<dbReference type="GO" id="GO:0003964">
    <property type="term" value="F:RNA-directed DNA polymerase activity"/>
    <property type="evidence" value="ECO:0007669"/>
    <property type="project" value="UniProtKB-KW"/>
</dbReference>
<evidence type="ECO:0000256" key="6">
    <source>
        <dbReference type="ARBA" id="ARBA00022918"/>
    </source>
</evidence>
<dbReference type="InterPro" id="IPR043502">
    <property type="entry name" value="DNA/RNA_pol_sf"/>
</dbReference>
<dbReference type="AlphaFoldDB" id="A0AAF0UYC6"/>
<dbReference type="Gene3D" id="3.30.70.270">
    <property type="match status" value="1"/>
</dbReference>
<keyword evidence="9" id="KW-1185">Reference proteome</keyword>
<dbReference type="Gene3D" id="3.10.10.10">
    <property type="entry name" value="HIV Type 1 Reverse Transcriptase, subunit A, domain 1"/>
    <property type="match status" value="1"/>
</dbReference>
<dbReference type="InterPro" id="IPR041373">
    <property type="entry name" value="RT_RNaseH"/>
</dbReference>
<dbReference type="PROSITE" id="PS50994">
    <property type="entry name" value="INTEGRASE"/>
    <property type="match status" value="1"/>
</dbReference>
<keyword evidence="2" id="KW-0548">Nucleotidyltransferase</keyword>
<keyword evidence="1" id="KW-0808">Transferase</keyword>
<accession>A0AAF0UYC6</accession>
<reference evidence="8" key="1">
    <citation type="submission" date="2023-08" db="EMBL/GenBank/DDBJ databases">
        <title>A de novo genome assembly of Solanum verrucosum Schlechtendal, a Mexican diploid species geographically isolated from the other diploid A-genome species in potato relatives.</title>
        <authorList>
            <person name="Hosaka K."/>
        </authorList>
    </citation>
    <scope>NUCLEOTIDE SEQUENCE</scope>
    <source>
        <tissue evidence="8">Young leaves</tissue>
    </source>
</reference>
<dbReference type="GO" id="GO:0004519">
    <property type="term" value="F:endonuclease activity"/>
    <property type="evidence" value="ECO:0007669"/>
    <property type="project" value="UniProtKB-KW"/>
</dbReference>
<keyword evidence="3" id="KW-0540">Nuclease</keyword>
<dbReference type="InterPro" id="IPR012337">
    <property type="entry name" value="RNaseH-like_sf"/>
</dbReference>
<feature type="non-terminal residue" evidence="8">
    <location>
        <position position="1"/>
    </location>
</feature>
<feature type="domain" description="Integrase catalytic" evidence="7">
    <location>
        <begin position="322"/>
        <end position="406"/>
    </location>
</feature>
<dbReference type="EMBL" id="CP133622">
    <property type="protein sequence ID" value="WMV54762.1"/>
    <property type="molecule type" value="Genomic_DNA"/>
</dbReference>
<dbReference type="InterPro" id="IPR036397">
    <property type="entry name" value="RNaseH_sf"/>
</dbReference>
<dbReference type="GO" id="GO:0016787">
    <property type="term" value="F:hydrolase activity"/>
    <property type="evidence" value="ECO:0007669"/>
    <property type="project" value="UniProtKB-KW"/>
</dbReference>
<evidence type="ECO:0000313" key="9">
    <source>
        <dbReference type="Proteomes" id="UP001234989"/>
    </source>
</evidence>
<sequence>CISRKPFGIAPEREVQFPIELIPGSTPILIIPYIMAPAELRELKAQLQELLEKGFIRPSVSPWEAPILFIKKKDGTLRLYIDFRQLSRITIKNRYPLPRIDDLFDQLKGVKMDASKIQAVVEWRPPKSPTKKEAKFIWDDKCQESFETVKSLLTQAPIITLPIEGKMFALKVWQHYLYGGKCHIFTDHKSLKYLGTQKELNLRQRRWLELIKDYDCTIDYHPVDSNGSAIASLQVKPILLEQVKEAQMLDEKLLKLTREVQSGEKLDFTFTDDGGLFYQNRLCVPNDDKLRREILNEPHTSPYAMHPGVKAEHQVPGGLLQPLSMPKWKLEKITMDSVSGLPCTQRNHDAIWAIVDRLTKSAYFLAIRMGYSLERLAELSINEIMELRGIPVSIVSDRDPRFTSRF</sequence>
<dbReference type="GO" id="GO:0015074">
    <property type="term" value="P:DNA integration"/>
    <property type="evidence" value="ECO:0007669"/>
    <property type="project" value="InterPro"/>
</dbReference>
<name>A0AAF0UYC6_SOLVR</name>
<evidence type="ECO:0000256" key="3">
    <source>
        <dbReference type="ARBA" id="ARBA00022722"/>
    </source>
</evidence>
<dbReference type="SUPFAM" id="SSF56672">
    <property type="entry name" value="DNA/RNA polymerases"/>
    <property type="match status" value="1"/>
</dbReference>
<keyword evidence="4" id="KW-0255">Endonuclease</keyword>
<dbReference type="Proteomes" id="UP001234989">
    <property type="component" value="Chromosome 11"/>
</dbReference>
<organism evidence="8 9">
    <name type="scientific">Solanum verrucosum</name>
    <dbReference type="NCBI Taxonomy" id="315347"/>
    <lineage>
        <taxon>Eukaryota</taxon>
        <taxon>Viridiplantae</taxon>
        <taxon>Streptophyta</taxon>
        <taxon>Embryophyta</taxon>
        <taxon>Tracheophyta</taxon>
        <taxon>Spermatophyta</taxon>
        <taxon>Magnoliopsida</taxon>
        <taxon>eudicotyledons</taxon>
        <taxon>Gunneridae</taxon>
        <taxon>Pentapetalae</taxon>
        <taxon>asterids</taxon>
        <taxon>lamiids</taxon>
        <taxon>Solanales</taxon>
        <taxon>Solanaceae</taxon>
        <taxon>Solanoideae</taxon>
        <taxon>Solaneae</taxon>
        <taxon>Solanum</taxon>
    </lineage>
</organism>
<evidence type="ECO:0000256" key="5">
    <source>
        <dbReference type="ARBA" id="ARBA00022801"/>
    </source>
</evidence>
<dbReference type="Pfam" id="PF17917">
    <property type="entry name" value="RT_RNaseH"/>
    <property type="match status" value="1"/>
</dbReference>
<dbReference type="Gene3D" id="3.30.420.10">
    <property type="entry name" value="Ribonuclease H-like superfamily/Ribonuclease H"/>
    <property type="match status" value="1"/>
</dbReference>
<gene>
    <name evidence="8" type="ORF">MTR67_048147</name>
</gene>
<keyword evidence="5" id="KW-0378">Hydrolase</keyword>
<proteinExistence type="predicted"/>
<dbReference type="PANTHER" id="PTHR37984">
    <property type="entry name" value="PROTEIN CBG26694"/>
    <property type="match status" value="1"/>
</dbReference>
<dbReference type="GO" id="GO:0003676">
    <property type="term" value="F:nucleic acid binding"/>
    <property type="evidence" value="ECO:0007669"/>
    <property type="project" value="InterPro"/>
</dbReference>
<keyword evidence="6" id="KW-0695">RNA-directed DNA polymerase</keyword>